<keyword evidence="3" id="KW-1185">Reference proteome</keyword>
<reference evidence="2" key="1">
    <citation type="journal article" date="2023" name="Science">
        <title>Elucidation of the pathway for biosynthesis of saponin adjuvants from the soapbark tree.</title>
        <authorList>
            <person name="Reed J."/>
            <person name="Orme A."/>
            <person name="El-Demerdash A."/>
            <person name="Owen C."/>
            <person name="Martin L.B.B."/>
            <person name="Misra R.C."/>
            <person name="Kikuchi S."/>
            <person name="Rejzek M."/>
            <person name="Martin A.C."/>
            <person name="Harkess A."/>
            <person name="Leebens-Mack J."/>
            <person name="Louveau T."/>
            <person name="Stephenson M.J."/>
            <person name="Osbourn A."/>
        </authorList>
    </citation>
    <scope>NUCLEOTIDE SEQUENCE</scope>
    <source>
        <strain evidence="2">S10</strain>
    </source>
</reference>
<sequence>MASKQCLKSQSQKRFYPKRTPLQPEHGKSLKSWMKYNSTESRSSPPSLTSVKAIIRSRDAEIQLLLGVIGAPLVPFPILSNKQSYSINHNIKDQNIVSHN</sequence>
<dbReference type="AlphaFoldDB" id="A0AAD7LKK0"/>
<dbReference type="EMBL" id="JARAOO010000008">
    <property type="protein sequence ID" value="KAJ7959678.1"/>
    <property type="molecule type" value="Genomic_DNA"/>
</dbReference>
<evidence type="ECO:0000256" key="1">
    <source>
        <dbReference type="SAM" id="MobiDB-lite"/>
    </source>
</evidence>
<feature type="compositionally biased region" description="Polar residues" evidence="1">
    <location>
        <begin position="35"/>
        <end position="48"/>
    </location>
</feature>
<gene>
    <name evidence="2" type="ORF">O6P43_020222</name>
</gene>
<organism evidence="2 3">
    <name type="scientific">Quillaja saponaria</name>
    <name type="common">Soap bark tree</name>
    <dbReference type="NCBI Taxonomy" id="32244"/>
    <lineage>
        <taxon>Eukaryota</taxon>
        <taxon>Viridiplantae</taxon>
        <taxon>Streptophyta</taxon>
        <taxon>Embryophyta</taxon>
        <taxon>Tracheophyta</taxon>
        <taxon>Spermatophyta</taxon>
        <taxon>Magnoliopsida</taxon>
        <taxon>eudicotyledons</taxon>
        <taxon>Gunneridae</taxon>
        <taxon>Pentapetalae</taxon>
        <taxon>rosids</taxon>
        <taxon>fabids</taxon>
        <taxon>Fabales</taxon>
        <taxon>Quillajaceae</taxon>
        <taxon>Quillaja</taxon>
    </lineage>
</organism>
<accession>A0AAD7LKK0</accession>
<protein>
    <submittedName>
        <fullName evidence="2">Uncharacterized protein</fullName>
    </submittedName>
</protein>
<dbReference type="KEGG" id="qsa:O6P43_020222"/>
<proteinExistence type="predicted"/>
<evidence type="ECO:0000313" key="2">
    <source>
        <dbReference type="EMBL" id="KAJ7959678.1"/>
    </source>
</evidence>
<name>A0AAD7LKK0_QUISA</name>
<feature type="region of interest" description="Disordered" evidence="1">
    <location>
        <begin position="1"/>
        <end position="48"/>
    </location>
</feature>
<dbReference type="Proteomes" id="UP001163823">
    <property type="component" value="Chromosome 8"/>
</dbReference>
<feature type="compositionally biased region" description="Polar residues" evidence="1">
    <location>
        <begin position="1"/>
        <end position="13"/>
    </location>
</feature>
<evidence type="ECO:0000313" key="3">
    <source>
        <dbReference type="Proteomes" id="UP001163823"/>
    </source>
</evidence>
<comment type="caution">
    <text evidence="2">The sequence shown here is derived from an EMBL/GenBank/DDBJ whole genome shotgun (WGS) entry which is preliminary data.</text>
</comment>